<sequence length="574" mass="64662">ATQQTNTTLLDRPSFTFIDHADDLASKRIKDVNARKAIRSHVMRDVRRRERLAGMKRTSRRENRGQPEETKDQDNVLEHSKDSKQLVLRVPSEYGDPSSILEAELQGGFVRKYYRGRPIRCTATSPSTSHLNPNPQTLPTSWFFDPFCSLPGANELPNMVAHLVYYWKSVFVPVTFPNELKDQGTNEVDLLVRSSFSDPGSFFGLMSMCAAHRAALAVHHLDVEYDPHRKGNGANGRDLDYCIMKAKCIREMNVKVRDPKQALSDEAFDTIVNLLTGSLIAGLFDEARIHLTGLKRMVELRGGITDESIRSASMLTAIITADVKAASGLLVKPVFPLTWDAKPIPKEIQRRIRPPPSSSLHQLGSGFSANDLLSPPLIRILNVIRDVIFYGIANTLPSTIEPSDHHFFRILNCESEHQLLSYVFTDSVKDSDPKIQEKYTHPIETVTRVAAICFLNNFLIVSPSSSGLGRALTKHLMKAVSNFKMSRLQQISKENFGLFAWALFVGARGSVGQAERPWFVKRLAHIAMICEWHSWEQVSKVLADYFYVPVSHNEEWKSVWEEAALEHVISRDGV</sequence>
<organism evidence="2 3">
    <name type="scientific">Penicillium hetheringtonii</name>
    <dbReference type="NCBI Taxonomy" id="911720"/>
    <lineage>
        <taxon>Eukaryota</taxon>
        <taxon>Fungi</taxon>
        <taxon>Dikarya</taxon>
        <taxon>Ascomycota</taxon>
        <taxon>Pezizomycotina</taxon>
        <taxon>Eurotiomycetes</taxon>
        <taxon>Eurotiomycetidae</taxon>
        <taxon>Eurotiales</taxon>
        <taxon>Aspergillaceae</taxon>
        <taxon>Penicillium</taxon>
    </lineage>
</organism>
<feature type="compositionally biased region" description="Basic and acidic residues" evidence="1">
    <location>
        <begin position="60"/>
        <end position="82"/>
    </location>
</feature>
<dbReference type="InterPro" id="IPR021858">
    <property type="entry name" value="Fun_TF"/>
</dbReference>
<gene>
    <name evidence="2" type="ORF">N7450_007038</name>
</gene>
<dbReference type="AlphaFoldDB" id="A0AAD6GPD5"/>
<evidence type="ECO:0000256" key="1">
    <source>
        <dbReference type="SAM" id="MobiDB-lite"/>
    </source>
</evidence>
<dbReference type="EMBL" id="JAQJAC010000006">
    <property type="protein sequence ID" value="KAJ5580737.1"/>
    <property type="molecule type" value="Genomic_DNA"/>
</dbReference>
<feature type="non-terminal residue" evidence="2">
    <location>
        <position position="1"/>
    </location>
</feature>
<feature type="region of interest" description="Disordered" evidence="1">
    <location>
        <begin position="45"/>
        <end position="82"/>
    </location>
</feature>
<reference evidence="2 3" key="1">
    <citation type="journal article" date="2023" name="IMA Fungus">
        <title>Comparative genomic study of the Penicillium genus elucidates a diverse pangenome and 15 lateral gene transfer events.</title>
        <authorList>
            <person name="Petersen C."/>
            <person name="Sorensen T."/>
            <person name="Nielsen M.R."/>
            <person name="Sondergaard T.E."/>
            <person name="Sorensen J.L."/>
            <person name="Fitzpatrick D.A."/>
            <person name="Frisvad J.C."/>
            <person name="Nielsen K.L."/>
        </authorList>
    </citation>
    <scope>NUCLEOTIDE SEQUENCE [LARGE SCALE GENOMIC DNA]</scope>
    <source>
        <strain evidence="2 3">IBT 29057</strain>
    </source>
</reference>
<evidence type="ECO:0000313" key="3">
    <source>
        <dbReference type="Proteomes" id="UP001216150"/>
    </source>
</evidence>
<name>A0AAD6GPD5_9EURO</name>
<accession>A0AAD6GPD5</accession>
<proteinExistence type="predicted"/>
<evidence type="ECO:0008006" key="4">
    <source>
        <dbReference type="Google" id="ProtNLM"/>
    </source>
</evidence>
<comment type="caution">
    <text evidence="2">The sequence shown here is derived from an EMBL/GenBank/DDBJ whole genome shotgun (WGS) entry which is preliminary data.</text>
</comment>
<evidence type="ECO:0000313" key="2">
    <source>
        <dbReference type="EMBL" id="KAJ5580737.1"/>
    </source>
</evidence>
<dbReference type="Pfam" id="PF11951">
    <property type="entry name" value="Fungal_trans_2"/>
    <property type="match status" value="1"/>
</dbReference>
<dbReference type="PANTHER" id="PTHR37540">
    <property type="entry name" value="TRANSCRIPTION FACTOR (ACR-2), PUTATIVE-RELATED-RELATED"/>
    <property type="match status" value="1"/>
</dbReference>
<dbReference type="Proteomes" id="UP001216150">
    <property type="component" value="Unassembled WGS sequence"/>
</dbReference>
<dbReference type="PANTHER" id="PTHR37540:SF5">
    <property type="entry name" value="TRANSCRIPTION FACTOR DOMAIN-CONTAINING PROTEIN"/>
    <property type="match status" value="1"/>
</dbReference>
<keyword evidence="3" id="KW-1185">Reference proteome</keyword>
<protein>
    <recommendedName>
        <fullName evidence="4">Tachykinin family protein</fullName>
    </recommendedName>
</protein>